<dbReference type="Proteomes" id="UP000017396">
    <property type="component" value="Chromosome"/>
</dbReference>
<dbReference type="InterPro" id="IPR001173">
    <property type="entry name" value="Glyco_trans_2-like"/>
</dbReference>
<name>U5QI65_GLOK1</name>
<evidence type="ECO:0000256" key="7">
    <source>
        <dbReference type="ARBA" id="ARBA00023136"/>
    </source>
</evidence>
<protein>
    <submittedName>
        <fullName evidence="11">Dolichyl-phosphate beta-D-mannosyltransferase</fullName>
        <ecNumber evidence="11">2.4.1.83</ecNumber>
    </submittedName>
</protein>
<dbReference type="GO" id="GO:0035269">
    <property type="term" value="P:protein O-linked glycosylation via mannose"/>
    <property type="evidence" value="ECO:0007669"/>
    <property type="project" value="TreeGrafter"/>
</dbReference>
<evidence type="ECO:0000256" key="8">
    <source>
        <dbReference type="SAM" id="Phobius"/>
    </source>
</evidence>
<dbReference type="EMBL" id="CP003587">
    <property type="protein sequence ID" value="AGY58631.1"/>
    <property type="molecule type" value="Genomic_DNA"/>
</dbReference>
<dbReference type="Pfam" id="PF04138">
    <property type="entry name" value="GtrA_DPMS_TM"/>
    <property type="match status" value="1"/>
</dbReference>
<evidence type="ECO:0000256" key="2">
    <source>
        <dbReference type="ARBA" id="ARBA00006739"/>
    </source>
</evidence>
<keyword evidence="7 8" id="KW-0472">Membrane</keyword>
<dbReference type="GO" id="GO:0006488">
    <property type="term" value="P:dolichol-linked oligosaccharide biosynthetic process"/>
    <property type="evidence" value="ECO:0007669"/>
    <property type="project" value="TreeGrafter"/>
</dbReference>
<comment type="similarity">
    <text evidence="2">Belongs to the glycosyltransferase 2 family.</text>
</comment>
<dbReference type="PANTHER" id="PTHR43398">
    <property type="entry name" value="DOLICHOL-PHOSPHATE MANNOSYLTRANSFERASE SUBUNIT 1"/>
    <property type="match status" value="1"/>
</dbReference>
<feature type="transmembrane region" description="Helical" evidence="8">
    <location>
        <begin position="274"/>
        <end position="294"/>
    </location>
</feature>
<evidence type="ECO:0000256" key="5">
    <source>
        <dbReference type="ARBA" id="ARBA00022692"/>
    </source>
</evidence>
<dbReference type="OrthoDB" id="9810303at2"/>
<dbReference type="eggNOG" id="COG0463">
    <property type="taxonomic scope" value="Bacteria"/>
</dbReference>
<keyword evidence="6 8" id="KW-1133">Transmembrane helix</keyword>
<keyword evidence="12" id="KW-1185">Reference proteome</keyword>
<evidence type="ECO:0000256" key="4">
    <source>
        <dbReference type="ARBA" id="ARBA00022679"/>
    </source>
</evidence>
<dbReference type="InterPro" id="IPR029044">
    <property type="entry name" value="Nucleotide-diphossugar_trans"/>
</dbReference>
<gene>
    <name evidence="11" type="ORF">GKIL_2385</name>
</gene>
<accession>U5QI65</accession>
<dbReference type="AlphaFoldDB" id="U5QI65"/>
<evidence type="ECO:0000313" key="12">
    <source>
        <dbReference type="Proteomes" id="UP000017396"/>
    </source>
</evidence>
<comment type="subcellular location">
    <subcellularLocation>
        <location evidence="1">Membrane</location>
        <topology evidence="1">Multi-pass membrane protein</topology>
    </subcellularLocation>
</comment>
<keyword evidence="5 8" id="KW-0812">Transmembrane</keyword>
<dbReference type="InterPro" id="IPR039528">
    <property type="entry name" value="DPM1-like"/>
</dbReference>
<dbReference type="CDD" id="cd06442">
    <property type="entry name" value="DPM1_like"/>
    <property type="match status" value="1"/>
</dbReference>
<dbReference type="HOGENOM" id="CLU_039727_0_0_3"/>
<feature type="transmembrane region" description="Helical" evidence="8">
    <location>
        <begin position="314"/>
        <end position="338"/>
    </location>
</feature>
<dbReference type="PATRIC" id="fig|1183438.3.peg.2343"/>
<feature type="transmembrane region" description="Helical" evidence="8">
    <location>
        <begin position="344"/>
        <end position="362"/>
    </location>
</feature>
<dbReference type="RefSeq" id="WP_023173806.1">
    <property type="nucleotide sequence ID" value="NC_022600.1"/>
</dbReference>
<sequence>MLNRVPSPVQVSLVLPTYNEAANLEAVLSRIDGLLTGSGRSYEIIVVDDDSPDRTWALAERLASERFPQLRVIHRTEERGLATAVLRGWEAARGEILAVMDADGQHPHLTLLELLDAIDAGADVAVGSRHVSGGGVSDWSAVRRFLSRGAQLLALVLVPSIARQVSDPMSGFFALRRSVIAGAVLDPVGYKILLEVLGRGDYRTLKEVGYVFLEREAGDSKVSARLYWQYLLHLIRLGQQTGELYRFLKFGLVGASGVVVNLAALWWFKGILGWPLWEAGAAAVEIAIFSNFLLNDNWTFRAEAEREPGLVAWFVRLLRFNAICGVGAVLNIACLLLLTNLLGLYYLLSQLVAVGLSTLWNYTLNAVLNWQSEPPARTRSLTRRAWSAIRAAFSSGRQ</sequence>
<dbReference type="EC" id="2.4.1.83" evidence="11"/>
<evidence type="ECO:0000256" key="1">
    <source>
        <dbReference type="ARBA" id="ARBA00004141"/>
    </source>
</evidence>
<dbReference type="Gene3D" id="3.90.550.10">
    <property type="entry name" value="Spore Coat Polysaccharide Biosynthesis Protein SpsA, Chain A"/>
    <property type="match status" value="1"/>
</dbReference>
<keyword evidence="4 11" id="KW-0808">Transferase</keyword>
<dbReference type="Pfam" id="PF00535">
    <property type="entry name" value="Glycos_transf_2"/>
    <property type="match status" value="1"/>
</dbReference>
<evidence type="ECO:0000259" key="10">
    <source>
        <dbReference type="Pfam" id="PF04138"/>
    </source>
</evidence>
<dbReference type="SUPFAM" id="SSF53448">
    <property type="entry name" value="Nucleotide-diphospho-sugar transferases"/>
    <property type="match status" value="1"/>
</dbReference>
<evidence type="ECO:0000259" key="9">
    <source>
        <dbReference type="Pfam" id="PF00535"/>
    </source>
</evidence>
<dbReference type="GO" id="GO:0006506">
    <property type="term" value="P:GPI anchor biosynthetic process"/>
    <property type="evidence" value="ECO:0007669"/>
    <property type="project" value="TreeGrafter"/>
</dbReference>
<evidence type="ECO:0000256" key="3">
    <source>
        <dbReference type="ARBA" id="ARBA00022676"/>
    </source>
</evidence>
<reference evidence="11 12" key="1">
    <citation type="journal article" date="2013" name="PLoS ONE">
        <title>Cultivation and Complete Genome Sequencing of Gloeobacter kilaueensis sp. nov., from a Lava Cave in Kilauea Caldera, Hawai'i.</title>
        <authorList>
            <person name="Saw J.H."/>
            <person name="Schatz M."/>
            <person name="Brown M.V."/>
            <person name="Kunkel D.D."/>
            <person name="Foster J.S."/>
            <person name="Shick H."/>
            <person name="Christensen S."/>
            <person name="Hou S."/>
            <person name="Wan X."/>
            <person name="Donachie S.P."/>
        </authorList>
    </citation>
    <scope>NUCLEOTIDE SEQUENCE [LARGE SCALE GENOMIC DNA]</scope>
    <source>
        <strain evidence="12">JS</strain>
    </source>
</reference>
<dbReference type="PANTHER" id="PTHR43398:SF1">
    <property type="entry name" value="DOLICHOL-PHOSPHATE MANNOSYLTRANSFERASE SUBUNIT 1"/>
    <property type="match status" value="1"/>
</dbReference>
<evidence type="ECO:0000313" key="11">
    <source>
        <dbReference type="EMBL" id="AGY58631.1"/>
    </source>
</evidence>
<dbReference type="STRING" id="1183438.GKIL_2385"/>
<feature type="domain" description="GtrA/DPMS transmembrane" evidence="10">
    <location>
        <begin position="249"/>
        <end position="368"/>
    </location>
</feature>
<dbReference type="GO" id="GO:0004582">
    <property type="term" value="F:dolichyl-phosphate beta-D-mannosyltransferase activity"/>
    <property type="evidence" value="ECO:0007669"/>
    <property type="project" value="UniProtKB-EC"/>
</dbReference>
<dbReference type="InterPro" id="IPR007267">
    <property type="entry name" value="GtrA_DPMS_TM"/>
</dbReference>
<proteinExistence type="inferred from homology"/>
<feature type="domain" description="Glycosyltransferase 2-like" evidence="9">
    <location>
        <begin position="12"/>
        <end position="180"/>
    </location>
</feature>
<keyword evidence="3 11" id="KW-0328">Glycosyltransferase</keyword>
<evidence type="ECO:0000256" key="6">
    <source>
        <dbReference type="ARBA" id="ARBA00022989"/>
    </source>
</evidence>
<dbReference type="KEGG" id="glj:GKIL_2385"/>
<dbReference type="GO" id="GO:0000271">
    <property type="term" value="P:polysaccharide biosynthetic process"/>
    <property type="evidence" value="ECO:0007669"/>
    <property type="project" value="InterPro"/>
</dbReference>
<feature type="transmembrane region" description="Helical" evidence="8">
    <location>
        <begin position="247"/>
        <end position="268"/>
    </location>
</feature>
<dbReference type="GO" id="GO:0016020">
    <property type="term" value="C:membrane"/>
    <property type="evidence" value="ECO:0007669"/>
    <property type="project" value="UniProtKB-SubCell"/>
</dbReference>
<organism evidence="11 12">
    <name type="scientific">Gloeobacter kilaueensis (strain ATCC BAA-2537 / CCAP 1431/1 / ULC 316 / JS1)</name>
    <dbReference type="NCBI Taxonomy" id="1183438"/>
    <lineage>
        <taxon>Bacteria</taxon>
        <taxon>Bacillati</taxon>
        <taxon>Cyanobacteriota</taxon>
        <taxon>Cyanophyceae</taxon>
        <taxon>Gloeobacterales</taxon>
        <taxon>Gloeobacteraceae</taxon>
        <taxon>Gloeobacter</taxon>
    </lineage>
</organism>
<dbReference type="eggNOG" id="COG2246">
    <property type="taxonomic scope" value="Bacteria"/>
</dbReference>